<organism evidence="3 4">
    <name type="scientific">Saccharopolyspora spinosa</name>
    <dbReference type="NCBI Taxonomy" id="60894"/>
    <lineage>
        <taxon>Bacteria</taxon>
        <taxon>Bacillati</taxon>
        <taxon>Actinomycetota</taxon>
        <taxon>Actinomycetes</taxon>
        <taxon>Pseudonocardiales</taxon>
        <taxon>Pseudonocardiaceae</taxon>
        <taxon>Saccharopolyspora</taxon>
    </lineage>
</organism>
<dbReference type="Pfam" id="PF12840">
    <property type="entry name" value="HTH_20"/>
    <property type="match status" value="1"/>
</dbReference>
<evidence type="ECO:0000256" key="1">
    <source>
        <dbReference type="ARBA" id="ARBA00006817"/>
    </source>
</evidence>
<dbReference type="InterPro" id="IPR001845">
    <property type="entry name" value="HTH_ArsR_DNA-bd_dom"/>
</dbReference>
<accession>A0A2N3Y216</accession>
<dbReference type="PANTHER" id="PTHR38600:SF1">
    <property type="entry name" value="TRANSCRIPTIONAL REGULATORY PROTEIN"/>
    <property type="match status" value="1"/>
</dbReference>
<gene>
    <name evidence="3" type="ORF">A8926_4886</name>
</gene>
<dbReference type="STRING" id="994479.GCA_000194155_01548"/>
<dbReference type="CDD" id="cd08893">
    <property type="entry name" value="SRPBCC_CalC_Aha1-like_GntR-HTH"/>
    <property type="match status" value="1"/>
</dbReference>
<dbReference type="InterPro" id="IPR036390">
    <property type="entry name" value="WH_DNA-bd_sf"/>
</dbReference>
<keyword evidence="4" id="KW-1185">Reference proteome</keyword>
<dbReference type="SUPFAM" id="SSF55961">
    <property type="entry name" value="Bet v1-like"/>
    <property type="match status" value="1"/>
</dbReference>
<dbReference type="AlphaFoldDB" id="A0A2N3Y216"/>
<dbReference type="PANTHER" id="PTHR38600">
    <property type="entry name" value="TRANSCRIPTIONAL REGULATORY PROTEIN"/>
    <property type="match status" value="1"/>
</dbReference>
<dbReference type="PROSITE" id="PS50987">
    <property type="entry name" value="HTH_ARSR_2"/>
    <property type="match status" value="1"/>
</dbReference>
<comment type="similarity">
    <text evidence="1">Belongs to the AHA1 family.</text>
</comment>
<dbReference type="SUPFAM" id="SSF46785">
    <property type="entry name" value="Winged helix' DNA-binding domain"/>
    <property type="match status" value="1"/>
</dbReference>
<name>A0A2N3Y216_SACSN</name>
<dbReference type="InterPro" id="IPR011991">
    <property type="entry name" value="ArsR-like_HTH"/>
</dbReference>
<dbReference type="RefSeq" id="WP_044572702.1">
    <property type="nucleotide sequence ID" value="NZ_CP061007.1"/>
</dbReference>
<dbReference type="Proteomes" id="UP000233786">
    <property type="component" value="Unassembled WGS sequence"/>
</dbReference>
<reference evidence="3" key="1">
    <citation type="submission" date="2017-12" db="EMBL/GenBank/DDBJ databases">
        <title>Sequencing the genomes of 1000 Actinobacteria strains.</title>
        <authorList>
            <person name="Klenk H.-P."/>
        </authorList>
    </citation>
    <scope>NUCLEOTIDE SEQUENCE [LARGE SCALE GENOMIC DNA]</scope>
    <source>
        <strain evidence="3">DSM 44228</strain>
    </source>
</reference>
<dbReference type="Pfam" id="PF08327">
    <property type="entry name" value="AHSA1"/>
    <property type="match status" value="1"/>
</dbReference>
<dbReference type="SMART" id="SM00418">
    <property type="entry name" value="HTH_ARSR"/>
    <property type="match status" value="1"/>
</dbReference>
<comment type="caution">
    <text evidence="3">The sequence shown here is derived from an EMBL/GenBank/DDBJ whole genome shotgun (WGS) entry which is preliminary data.</text>
</comment>
<dbReference type="InterPro" id="IPR036388">
    <property type="entry name" value="WH-like_DNA-bd_sf"/>
</dbReference>
<dbReference type="CDD" id="cd00090">
    <property type="entry name" value="HTH_ARSR"/>
    <property type="match status" value="1"/>
</dbReference>
<feature type="domain" description="HTH arsR-type" evidence="2">
    <location>
        <begin position="1"/>
        <end position="95"/>
    </location>
</feature>
<evidence type="ECO:0000259" key="2">
    <source>
        <dbReference type="PROSITE" id="PS50987"/>
    </source>
</evidence>
<dbReference type="InterPro" id="IPR023393">
    <property type="entry name" value="START-like_dom_sf"/>
</dbReference>
<dbReference type="Gene3D" id="1.10.10.10">
    <property type="entry name" value="Winged helix-like DNA-binding domain superfamily/Winged helix DNA-binding domain"/>
    <property type="match status" value="1"/>
</dbReference>
<evidence type="ECO:0000313" key="4">
    <source>
        <dbReference type="Proteomes" id="UP000233786"/>
    </source>
</evidence>
<dbReference type="NCBIfam" id="NF033788">
    <property type="entry name" value="HTH_metalloreg"/>
    <property type="match status" value="1"/>
</dbReference>
<protein>
    <submittedName>
        <fullName evidence="3">ArsR family transcriptional regulator</fullName>
    </submittedName>
</protein>
<proteinExistence type="inferred from homology"/>
<dbReference type="Gene3D" id="3.30.530.20">
    <property type="match status" value="1"/>
</dbReference>
<sequence length="263" mass="29738">MPGVPAELEKVFKALADPTRRYLLDTLHERNGQTLGELCEQLDMARQSVTQHVAVLEAANLISTVRRGREKFHYLNPVPLGEIQDRWIHKFERPRVQALSELKRRAEEARMSDKPDFVYVIYIDSTPEEVWNALTDPDLTARFWGHSNVSDWAVGSQWEHQRTDGTRTADVVGTVVESSPPTRLVLTAAMPGQDRPNGPSRITFEIRPHGEIVRLTVTEENFADDSERDEAAGGWAAVLSNLKSLLETGSPLPQEPWLEPEQR</sequence>
<dbReference type="PRINTS" id="PR00778">
    <property type="entry name" value="HTHARSR"/>
</dbReference>
<dbReference type="GO" id="GO:0003700">
    <property type="term" value="F:DNA-binding transcription factor activity"/>
    <property type="evidence" value="ECO:0007669"/>
    <property type="project" value="InterPro"/>
</dbReference>
<dbReference type="EMBL" id="PJNB01000001">
    <property type="protein sequence ID" value="PKW16973.1"/>
    <property type="molecule type" value="Genomic_DNA"/>
</dbReference>
<evidence type="ECO:0000313" key="3">
    <source>
        <dbReference type="EMBL" id="PKW16973.1"/>
    </source>
</evidence>
<dbReference type="InterPro" id="IPR013538">
    <property type="entry name" value="ASHA1/2-like_C"/>
</dbReference>